<evidence type="ECO:0000313" key="3">
    <source>
        <dbReference type="Proteomes" id="UP000298652"/>
    </source>
</evidence>
<protein>
    <submittedName>
        <fullName evidence="2">Uncharacterized protein</fullName>
    </submittedName>
</protein>
<evidence type="ECO:0000313" key="2">
    <source>
        <dbReference type="EMBL" id="TKW34319.1"/>
    </source>
</evidence>
<organism evidence="2 3">
    <name type="scientific">Setaria viridis</name>
    <name type="common">Green bristlegrass</name>
    <name type="synonym">Setaria italica subsp. viridis</name>
    <dbReference type="NCBI Taxonomy" id="4556"/>
    <lineage>
        <taxon>Eukaryota</taxon>
        <taxon>Viridiplantae</taxon>
        <taxon>Streptophyta</taxon>
        <taxon>Embryophyta</taxon>
        <taxon>Tracheophyta</taxon>
        <taxon>Spermatophyta</taxon>
        <taxon>Magnoliopsida</taxon>
        <taxon>Liliopsida</taxon>
        <taxon>Poales</taxon>
        <taxon>Poaceae</taxon>
        <taxon>PACMAD clade</taxon>
        <taxon>Panicoideae</taxon>
        <taxon>Panicodae</taxon>
        <taxon>Paniceae</taxon>
        <taxon>Cenchrinae</taxon>
        <taxon>Setaria</taxon>
    </lineage>
</organism>
<feature type="compositionally biased region" description="Pro residues" evidence="1">
    <location>
        <begin position="284"/>
        <end position="324"/>
    </location>
</feature>
<reference evidence="2" key="1">
    <citation type="submission" date="2019-03" db="EMBL/GenBank/DDBJ databases">
        <title>WGS assembly of Setaria viridis.</title>
        <authorList>
            <person name="Huang P."/>
            <person name="Jenkins J."/>
            <person name="Grimwood J."/>
            <person name="Barry K."/>
            <person name="Healey A."/>
            <person name="Mamidi S."/>
            <person name="Sreedasyam A."/>
            <person name="Shu S."/>
            <person name="Feldman M."/>
            <person name="Wu J."/>
            <person name="Yu Y."/>
            <person name="Chen C."/>
            <person name="Johnson J."/>
            <person name="Rokhsar D."/>
            <person name="Baxter I."/>
            <person name="Schmutz J."/>
            <person name="Brutnell T."/>
            <person name="Kellogg E."/>
        </authorList>
    </citation>
    <scope>NUCLEOTIDE SEQUENCE [LARGE SCALE GENOMIC DNA]</scope>
</reference>
<gene>
    <name evidence="2" type="ORF">SEVIR_2G299300v2</name>
</gene>
<keyword evidence="3" id="KW-1185">Reference proteome</keyword>
<evidence type="ECO:0000256" key="1">
    <source>
        <dbReference type="SAM" id="MobiDB-lite"/>
    </source>
</evidence>
<dbReference type="PANTHER" id="PTHR36481">
    <property type="entry name" value="EXPRESSED PROTEIN"/>
    <property type="match status" value="1"/>
</dbReference>
<feature type="region of interest" description="Disordered" evidence="1">
    <location>
        <begin position="205"/>
        <end position="470"/>
    </location>
</feature>
<dbReference type="PRINTS" id="PR01217">
    <property type="entry name" value="PRICHEXTENSN"/>
</dbReference>
<dbReference type="EMBL" id="CM016553">
    <property type="protein sequence ID" value="TKW34319.1"/>
    <property type="molecule type" value="Genomic_DNA"/>
</dbReference>
<dbReference type="AlphaFoldDB" id="A0A4U6W1I7"/>
<dbReference type="Proteomes" id="UP000298652">
    <property type="component" value="Chromosome 2"/>
</dbReference>
<dbReference type="PANTHER" id="PTHR36481:SF1">
    <property type="entry name" value="OS09G0535400 PROTEIN"/>
    <property type="match status" value="1"/>
</dbReference>
<accession>A0A4U6W1I7</accession>
<feature type="compositionally biased region" description="Low complexity" evidence="1">
    <location>
        <begin position="368"/>
        <end position="390"/>
    </location>
</feature>
<proteinExistence type="predicted"/>
<dbReference type="OMA" id="VDTMPDQ"/>
<feature type="compositionally biased region" description="Low complexity" evidence="1">
    <location>
        <begin position="267"/>
        <end position="279"/>
    </location>
</feature>
<dbReference type="Gramene" id="TKW34319">
    <property type="protein sequence ID" value="TKW34319"/>
    <property type="gene ID" value="SEVIR_2G299300v2"/>
</dbReference>
<name>A0A4U6W1I7_SETVI</name>
<sequence>MQCSPLSYHYTGVAPQSCTKPSSTSLQKPLPLSLPASPHLAMASLAILLLLARFSSSIAVSSNSYISRSAEQQVIATVAPAIVPDVDGQSAQPFLTSPSGSYAAYLRRAVDAAAGLGGDACYVQVQQAGVGAGSGSLWESDCTPVGGADACDLAFSPVGLELFAGGHSLWDTGVDGDPGTLSLDDVGDMKIVSKEGVTVWTASGEPWTGQQCGAPLPVSSAPSVDSVLPPPSAAGAKLVTPPSATLAGAGSTDFPSGDQPAPPPVDTLPDLPVQPPVDTAPEQPLSPPPADASPDLPDLPLPPPPAYTSPDSPDQPLPPPPPADMSPDEPLYSSPPPAPSTSGPDPDTPVPPFGVPLAAPPTGASSLPGTATSPGEPGSPGGVPFSGPSPAGMPHPHGPAHPHQLPLGASPPLPDAVAPGVHGGGAGKPGVPLGHGQQPEEQGVFGQQPQLLNGEGHSLEESSGGWSGSERGRVAACMALLAAMTLGFGF</sequence>